<evidence type="ECO:0000313" key="9">
    <source>
        <dbReference type="EMBL" id="KAL0183675.1"/>
    </source>
</evidence>
<dbReference type="Gene3D" id="3.30.160.20">
    <property type="match status" value="1"/>
</dbReference>
<dbReference type="GO" id="GO:0031047">
    <property type="term" value="P:regulatory ncRNA-mediated gene silencing"/>
    <property type="evidence" value="ECO:0007669"/>
    <property type="project" value="UniProtKB-KW"/>
</dbReference>
<organism evidence="9 10">
    <name type="scientific">Cirrhinus mrigala</name>
    <name type="common">Mrigala</name>
    <dbReference type="NCBI Taxonomy" id="683832"/>
    <lineage>
        <taxon>Eukaryota</taxon>
        <taxon>Metazoa</taxon>
        <taxon>Chordata</taxon>
        <taxon>Craniata</taxon>
        <taxon>Vertebrata</taxon>
        <taxon>Euteleostomi</taxon>
        <taxon>Actinopterygii</taxon>
        <taxon>Neopterygii</taxon>
        <taxon>Teleostei</taxon>
        <taxon>Ostariophysi</taxon>
        <taxon>Cypriniformes</taxon>
        <taxon>Cyprinidae</taxon>
        <taxon>Labeoninae</taxon>
        <taxon>Labeonini</taxon>
        <taxon>Cirrhinus</taxon>
    </lineage>
</organism>
<evidence type="ECO:0000256" key="7">
    <source>
        <dbReference type="PROSITE-ProRule" id="PRU00266"/>
    </source>
</evidence>
<keyword evidence="5 7" id="KW-0694">RNA-binding</keyword>
<evidence type="ECO:0000313" key="10">
    <source>
        <dbReference type="Proteomes" id="UP001529510"/>
    </source>
</evidence>
<name>A0ABD0QBP8_CIRMR</name>
<gene>
    <name evidence="9" type="ORF">M9458_019371</name>
</gene>
<dbReference type="EMBL" id="JAMKFB020000009">
    <property type="protein sequence ID" value="KAL0183675.1"/>
    <property type="molecule type" value="Genomic_DNA"/>
</dbReference>
<comment type="subcellular location">
    <subcellularLocation>
        <location evidence="1">Cytoplasm</location>
        <location evidence="1">Perinuclear region</location>
    </subcellularLocation>
</comment>
<dbReference type="PANTHER" id="PTHR46205">
    <property type="entry name" value="LOQUACIOUS, ISOFORM B"/>
    <property type="match status" value="1"/>
</dbReference>
<evidence type="ECO:0000256" key="5">
    <source>
        <dbReference type="ARBA" id="ARBA00022884"/>
    </source>
</evidence>
<dbReference type="InterPro" id="IPR051247">
    <property type="entry name" value="RLC_Component"/>
</dbReference>
<evidence type="ECO:0000256" key="2">
    <source>
        <dbReference type="ARBA" id="ARBA00005856"/>
    </source>
</evidence>
<proteinExistence type="inferred from homology"/>
<evidence type="ECO:0000256" key="1">
    <source>
        <dbReference type="ARBA" id="ARBA00004556"/>
    </source>
</evidence>
<evidence type="ECO:0000256" key="3">
    <source>
        <dbReference type="ARBA" id="ARBA00022490"/>
    </source>
</evidence>
<dbReference type="GO" id="GO:0003723">
    <property type="term" value="F:RNA binding"/>
    <property type="evidence" value="ECO:0007669"/>
    <property type="project" value="UniProtKB-UniRule"/>
</dbReference>
<dbReference type="GO" id="GO:0048471">
    <property type="term" value="C:perinuclear region of cytoplasm"/>
    <property type="evidence" value="ECO:0007669"/>
    <property type="project" value="UniProtKB-SubCell"/>
</dbReference>
<comment type="caution">
    <text evidence="9">The sequence shown here is derived from an EMBL/GenBank/DDBJ whole genome shotgun (WGS) entry which is preliminary data.</text>
</comment>
<accession>A0ABD0QBP8</accession>
<dbReference type="AlphaFoldDB" id="A0ABD0QBP8"/>
<feature type="domain" description="DRBM" evidence="8">
    <location>
        <begin position="10"/>
        <end position="54"/>
    </location>
</feature>
<keyword evidence="10" id="KW-1185">Reference proteome</keyword>
<dbReference type="Pfam" id="PF00035">
    <property type="entry name" value="dsrm"/>
    <property type="match status" value="1"/>
</dbReference>
<dbReference type="SUPFAM" id="SSF54768">
    <property type="entry name" value="dsRNA-binding domain-like"/>
    <property type="match status" value="1"/>
</dbReference>
<dbReference type="InterPro" id="IPR014720">
    <property type="entry name" value="dsRBD_dom"/>
</dbReference>
<keyword evidence="3" id="KW-0963">Cytoplasm</keyword>
<feature type="non-terminal residue" evidence="9">
    <location>
        <position position="54"/>
    </location>
</feature>
<keyword evidence="6" id="KW-0943">RNA-mediated gene silencing</keyword>
<evidence type="ECO:0000256" key="4">
    <source>
        <dbReference type="ARBA" id="ARBA00022737"/>
    </source>
</evidence>
<reference evidence="9 10" key="1">
    <citation type="submission" date="2024-05" db="EMBL/GenBank/DDBJ databases">
        <title>Genome sequencing and assembly of Indian major carp, Cirrhinus mrigala (Hamilton, 1822).</title>
        <authorList>
            <person name="Mohindra V."/>
            <person name="Chowdhury L.M."/>
            <person name="Lal K."/>
            <person name="Jena J.K."/>
        </authorList>
    </citation>
    <scope>NUCLEOTIDE SEQUENCE [LARGE SCALE GENOMIC DNA]</scope>
    <source>
        <strain evidence="9">CM1030</strain>
        <tissue evidence="9">Blood</tissue>
    </source>
</reference>
<dbReference type="PANTHER" id="PTHR46205:SF2">
    <property type="entry name" value="INTERFERON-INDUCIBLE DOUBLE-STRANDED RNA-DEPENDENT PROTEIN KINASE ACTIVATOR A"/>
    <property type="match status" value="1"/>
</dbReference>
<keyword evidence="4" id="KW-0677">Repeat</keyword>
<protein>
    <recommendedName>
        <fullName evidence="8">DRBM domain-containing protein</fullName>
    </recommendedName>
</protein>
<dbReference type="Proteomes" id="UP001529510">
    <property type="component" value="Unassembled WGS sequence"/>
</dbReference>
<evidence type="ECO:0000256" key="6">
    <source>
        <dbReference type="ARBA" id="ARBA00023158"/>
    </source>
</evidence>
<sequence>MANLRCQEKTPIQILHEYGIKIGSAPVYELIQADGDTHQPSFMFSVTIGDITCK</sequence>
<evidence type="ECO:0000259" key="8">
    <source>
        <dbReference type="PROSITE" id="PS50137"/>
    </source>
</evidence>
<comment type="similarity">
    <text evidence="2">Belongs to the PRKRA family.</text>
</comment>
<dbReference type="PROSITE" id="PS50137">
    <property type="entry name" value="DS_RBD"/>
    <property type="match status" value="1"/>
</dbReference>